<dbReference type="AlphaFoldDB" id="A0A9R1CVL5"/>
<evidence type="ECO:0000313" key="3">
    <source>
        <dbReference type="Proteomes" id="UP001139494"/>
    </source>
</evidence>
<dbReference type="RefSeq" id="WP_256030635.1">
    <property type="nucleotide sequence ID" value="NZ_JAHLKM010000029.1"/>
</dbReference>
<dbReference type="PANTHER" id="PTHR39518:SF2">
    <property type="entry name" value="UPF0215 PROTEIN MJ1150"/>
    <property type="match status" value="1"/>
</dbReference>
<reference evidence="2" key="1">
    <citation type="journal article" date="2023" name="Front. Microbiol.">
        <title>Genomic-based phylogenetic and metabolic analyses of the genus Natronomonas, and description of Natronomonas aquatica sp. nov.</title>
        <authorList>
            <person name="Garcia-Roldan A."/>
            <person name="Duran-Viseras A."/>
            <person name="de la Haba R.R."/>
            <person name="Corral P."/>
            <person name="Sanchez-Porro C."/>
            <person name="Ventosa A."/>
        </authorList>
    </citation>
    <scope>NUCLEOTIDE SEQUENCE</scope>
    <source>
        <strain evidence="2">F2-12</strain>
    </source>
</reference>
<dbReference type="Gene3D" id="3.30.2170.10">
    <property type="entry name" value="archaeoglobus fulgidus dsm 4304 superfamily"/>
    <property type="match status" value="1"/>
</dbReference>
<keyword evidence="3" id="KW-1185">Reference proteome</keyword>
<dbReference type="PANTHER" id="PTHR39518">
    <property type="entry name" value="UPF0215 PROTEIN MJ1150"/>
    <property type="match status" value="1"/>
</dbReference>
<gene>
    <name evidence="2" type="ORF">KM295_14055</name>
</gene>
<dbReference type="Proteomes" id="UP001139494">
    <property type="component" value="Unassembled WGS sequence"/>
</dbReference>
<dbReference type="Pfam" id="PF01949">
    <property type="entry name" value="Endo_dU"/>
    <property type="match status" value="1"/>
</dbReference>
<comment type="caution">
    <text evidence="2">The sequence shown here is derived from an EMBL/GenBank/DDBJ whole genome shotgun (WGS) entry which is preliminary data.</text>
</comment>
<proteinExistence type="inferred from homology"/>
<comment type="similarity">
    <text evidence="1">Belongs to the UPF0215 family.</text>
</comment>
<sequence length="197" mass="21773">MKPGRRALGVAESYRGTDGTATSTLAGAVVRVDRAVGDFSFARCAVGGRDSTDAIEALWKRLDRPDVRYLFLAGVAPAWYNVVDLGRLHRVIERPVLSVSFEDSGGLESGIAEAFDGDERRLRLEAYGALPGRHRLEIDGEPLFVRSIGLDRTRADAVVEAYTQKRRPEPLRVAKRLARRVDAARREGTIAPDDRRD</sequence>
<organism evidence="2 3">
    <name type="scientific">Natronomonas aquatica</name>
    <dbReference type="NCBI Taxonomy" id="2841590"/>
    <lineage>
        <taxon>Archaea</taxon>
        <taxon>Methanobacteriati</taxon>
        <taxon>Methanobacteriota</taxon>
        <taxon>Stenosarchaea group</taxon>
        <taxon>Halobacteria</taxon>
        <taxon>Halobacteriales</taxon>
        <taxon>Natronomonadaceae</taxon>
        <taxon>Natronomonas</taxon>
    </lineage>
</organism>
<dbReference type="EMBL" id="JAHLKM010000029">
    <property type="protein sequence ID" value="MCQ4334578.1"/>
    <property type="molecule type" value="Genomic_DNA"/>
</dbReference>
<evidence type="ECO:0000256" key="1">
    <source>
        <dbReference type="HAMAP-Rule" id="MF_00582"/>
    </source>
</evidence>
<protein>
    <recommendedName>
        <fullName evidence="1">UPF0215 protein KM295_14055</fullName>
    </recommendedName>
</protein>
<accession>A0A9R1CVL5</accession>
<evidence type="ECO:0000313" key="2">
    <source>
        <dbReference type="EMBL" id="MCQ4334578.1"/>
    </source>
</evidence>
<dbReference type="HAMAP" id="MF_00582">
    <property type="entry name" value="UPF0215"/>
    <property type="match status" value="1"/>
</dbReference>
<name>A0A9R1CVL5_9EURY</name>
<dbReference type="InterPro" id="IPR002802">
    <property type="entry name" value="Endo_dU"/>
</dbReference>